<feature type="compositionally biased region" description="Polar residues" evidence="4">
    <location>
        <begin position="506"/>
        <end position="521"/>
    </location>
</feature>
<feature type="repeat" description="ANK" evidence="3">
    <location>
        <begin position="359"/>
        <end position="391"/>
    </location>
</feature>
<dbReference type="PANTHER" id="PTHR24171">
    <property type="entry name" value="ANKYRIN REPEAT DOMAIN-CONTAINING PROTEIN 39-RELATED"/>
    <property type="match status" value="1"/>
</dbReference>
<keyword evidence="2 3" id="KW-0040">ANK repeat</keyword>
<organism evidence="6 7">
    <name type="scientific">Cymbomonas tetramitiformis</name>
    <dbReference type="NCBI Taxonomy" id="36881"/>
    <lineage>
        <taxon>Eukaryota</taxon>
        <taxon>Viridiplantae</taxon>
        <taxon>Chlorophyta</taxon>
        <taxon>Pyramimonadophyceae</taxon>
        <taxon>Pyramimonadales</taxon>
        <taxon>Pyramimonadaceae</taxon>
        <taxon>Cymbomonas</taxon>
    </lineage>
</organism>
<gene>
    <name evidence="6" type="ORF">CYMTET_26560</name>
</gene>
<name>A0AAE0FRT8_9CHLO</name>
<dbReference type="SUPFAM" id="SSF47336">
    <property type="entry name" value="ACP-like"/>
    <property type="match status" value="1"/>
</dbReference>
<dbReference type="InterPro" id="IPR036770">
    <property type="entry name" value="Ankyrin_rpt-contain_sf"/>
</dbReference>
<evidence type="ECO:0000256" key="1">
    <source>
        <dbReference type="ARBA" id="ARBA00022737"/>
    </source>
</evidence>
<feature type="repeat" description="ANK" evidence="3">
    <location>
        <begin position="572"/>
        <end position="597"/>
    </location>
</feature>
<feature type="compositionally biased region" description="Basic and acidic residues" evidence="4">
    <location>
        <begin position="240"/>
        <end position="278"/>
    </location>
</feature>
<protein>
    <recommendedName>
        <fullName evidence="5">Carrier domain-containing protein</fullName>
    </recommendedName>
</protein>
<dbReference type="Pfam" id="PF12796">
    <property type="entry name" value="Ank_2"/>
    <property type="match status" value="2"/>
</dbReference>
<dbReference type="Gene3D" id="1.25.40.20">
    <property type="entry name" value="Ankyrin repeat-containing domain"/>
    <property type="match status" value="2"/>
</dbReference>
<dbReference type="InterPro" id="IPR002110">
    <property type="entry name" value="Ankyrin_rpt"/>
</dbReference>
<dbReference type="Proteomes" id="UP001190700">
    <property type="component" value="Unassembled WGS sequence"/>
</dbReference>
<evidence type="ECO:0000313" key="6">
    <source>
        <dbReference type="EMBL" id="KAK3264715.1"/>
    </source>
</evidence>
<dbReference type="PROSITE" id="PS50297">
    <property type="entry name" value="ANK_REP_REGION"/>
    <property type="match status" value="2"/>
</dbReference>
<dbReference type="InterPro" id="IPR036736">
    <property type="entry name" value="ACP-like_sf"/>
</dbReference>
<dbReference type="SMART" id="SM00248">
    <property type="entry name" value="ANK"/>
    <property type="match status" value="6"/>
</dbReference>
<dbReference type="PROSITE" id="PS50088">
    <property type="entry name" value="ANK_REPEAT"/>
    <property type="match status" value="2"/>
</dbReference>
<dbReference type="InterPro" id="IPR009081">
    <property type="entry name" value="PP-bd_ACP"/>
</dbReference>
<keyword evidence="1" id="KW-0677">Repeat</keyword>
<dbReference type="InterPro" id="IPR045851">
    <property type="entry name" value="AMP-bd_C_sf"/>
</dbReference>
<dbReference type="AlphaFoldDB" id="A0AAE0FRT8"/>
<proteinExistence type="predicted"/>
<evidence type="ECO:0000259" key="5">
    <source>
        <dbReference type="Pfam" id="PF00550"/>
    </source>
</evidence>
<evidence type="ECO:0000256" key="2">
    <source>
        <dbReference type="ARBA" id="ARBA00023043"/>
    </source>
</evidence>
<accession>A0AAE0FRT8</accession>
<feature type="non-terminal residue" evidence="6">
    <location>
        <position position="1"/>
    </location>
</feature>
<comment type="caution">
    <text evidence="6">The sequence shown here is derived from an EMBL/GenBank/DDBJ whole genome shotgun (WGS) entry which is preliminary data.</text>
</comment>
<feature type="compositionally biased region" description="Basic and acidic residues" evidence="4">
    <location>
        <begin position="471"/>
        <end position="500"/>
    </location>
</feature>
<evidence type="ECO:0000313" key="7">
    <source>
        <dbReference type="Proteomes" id="UP001190700"/>
    </source>
</evidence>
<keyword evidence="7" id="KW-1185">Reference proteome</keyword>
<dbReference type="Gene3D" id="1.10.1200.10">
    <property type="entry name" value="ACP-like"/>
    <property type="match status" value="1"/>
</dbReference>
<evidence type="ECO:0000256" key="4">
    <source>
        <dbReference type="SAM" id="MobiDB-lite"/>
    </source>
</evidence>
<reference evidence="6 7" key="1">
    <citation type="journal article" date="2015" name="Genome Biol. Evol.">
        <title>Comparative Genomics of a Bacterivorous Green Alga Reveals Evolutionary Causalities and Consequences of Phago-Mixotrophic Mode of Nutrition.</title>
        <authorList>
            <person name="Burns J.A."/>
            <person name="Paasch A."/>
            <person name="Narechania A."/>
            <person name="Kim E."/>
        </authorList>
    </citation>
    <scope>NUCLEOTIDE SEQUENCE [LARGE SCALE GENOMIC DNA]</scope>
    <source>
        <strain evidence="6 7">PLY_AMNH</strain>
    </source>
</reference>
<dbReference type="EMBL" id="LGRX02014393">
    <property type="protein sequence ID" value="KAK3264715.1"/>
    <property type="molecule type" value="Genomic_DNA"/>
</dbReference>
<sequence>VKIRGVRIELGEVENLLKRCAILSQVAVKAVEGELYAYVATCIATAPAVASDQACTGERGAGPGEEPAVALRALRGAAHAVFWLHCQQELPPAMYPRAVLLVPGAGLPLNASGKVDRAALPQPSKELLAEASMAGAGGDVAREGQTAPTTAERAATHMELYLQEMWAELLGLPANCLRLSSNFFLVGGHSLAALKLMNLLWKAIGEDATTGGGEILRPDRRGENFGALSVKKLAECPTLEAREETPPMGDDSREETSPMGDDSKEDTPPIGDDSKEDTPPTGDDSSGILAPGGTPSAQGDDASGGLTQGSPSQLARFSDHWSLAIGYLFAAAAEGDVVLLRALLAVGVDPNGGVTRHSRGTTPLHAAVANRHTMATRALIEGGAKLTLGANGCTAFHLASQGGPPELLKLFLGLSCHNEPLSAVAVTLPEALSPLPLRDLGAEAISGSEHVANDTALPQEELPSGASRGESTTEGRHTRIERGGRDGAIERDKSDGHSRGPGEAQPTGSIPCTVLPATQPTVRPAPLLPLSIRDKAKQTALHYAARAGHVQNLRLLLTRPDVVTLLEHRDRWQRTPLHWAALNGFPEALQTLLDAGAKPKPDVAPMARMARDTTLPYETPLQSARRHDHSTCVELLLKAGATD</sequence>
<dbReference type="SUPFAM" id="SSF48403">
    <property type="entry name" value="Ankyrin repeat"/>
    <property type="match status" value="1"/>
</dbReference>
<dbReference type="Gene3D" id="3.30.300.30">
    <property type="match status" value="1"/>
</dbReference>
<feature type="region of interest" description="Disordered" evidence="4">
    <location>
        <begin position="236"/>
        <end position="312"/>
    </location>
</feature>
<evidence type="ECO:0000256" key="3">
    <source>
        <dbReference type="PROSITE-ProRule" id="PRU00023"/>
    </source>
</evidence>
<feature type="region of interest" description="Disordered" evidence="4">
    <location>
        <begin position="453"/>
        <end position="524"/>
    </location>
</feature>
<feature type="domain" description="Carrier" evidence="5">
    <location>
        <begin position="161"/>
        <end position="205"/>
    </location>
</feature>
<dbReference type="Pfam" id="PF00550">
    <property type="entry name" value="PP-binding"/>
    <property type="match status" value="1"/>
</dbReference>
<dbReference type="SUPFAM" id="SSF56801">
    <property type="entry name" value="Acetyl-CoA synthetase-like"/>
    <property type="match status" value="1"/>
</dbReference>